<keyword evidence="2" id="KW-0539">Nucleus</keyword>
<reference evidence="4" key="1">
    <citation type="submission" date="2022-10" db="EMBL/GenBank/DDBJ databases">
        <title>Puccinia triticina Genome sequencing and assembly.</title>
        <authorList>
            <person name="Li C."/>
        </authorList>
    </citation>
    <scope>NUCLEOTIDE SEQUENCE</scope>
    <source>
        <strain evidence="4">Pt15</strain>
    </source>
</reference>
<feature type="compositionally biased region" description="Polar residues" evidence="3">
    <location>
        <begin position="33"/>
        <end position="54"/>
    </location>
</feature>
<dbReference type="Proteomes" id="UP001164743">
    <property type="component" value="Chromosome 9A"/>
</dbReference>
<name>A0ABY7CUA3_9BASI</name>
<comment type="subcellular location">
    <subcellularLocation>
        <location evidence="2">Nucleus</location>
    </subcellularLocation>
</comment>
<comment type="function">
    <text evidence="2">Regulator of type 1 phosphatases which maintains protein phosphatase activity under strict control.</text>
</comment>
<proteinExistence type="inferred from homology"/>
<dbReference type="GeneID" id="77813226"/>
<comment type="similarity">
    <text evidence="1 2">Belongs to the YPI1 family.</text>
</comment>
<keyword evidence="5" id="KW-1185">Reference proteome</keyword>
<evidence type="ECO:0000256" key="1">
    <source>
        <dbReference type="ARBA" id="ARBA00005605"/>
    </source>
</evidence>
<dbReference type="InterPro" id="IPR011107">
    <property type="entry name" value="PPI_Ypi1"/>
</dbReference>
<accession>A0ABY7CUA3</accession>
<feature type="compositionally biased region" description="Basic and acidic residues" evidence="3">
    <location>
        <begin position="102"/>
        <end position="115"/>
    </location>
</feature>
<dbReference type="PANTHER" id="PTHR20835">
    <property type="entry name" value="E3 UBIQUITIN-PROTEIN LIGASE PPP1R11-RELATED"/>
    <property type="match status" value="1"/>
</dbReference>
<feature type="compositionally biased region" description="Polar residues" evidence="3">
    <location>
        <begin position="131"/>
        <end position="151"/>
    </location>
</feature>
<evidence type="ECO:0000313" key="5">
    <source>
        <dbReference type="Proteomes" id="UP001164743"/>
    </source>
</evidence>
<evidence type="ECO:0000313" key="4">
    <source>
        <dbReference type="EMBL" id="WAQ88027.1"/>
    </source>
</evidence>
<sequence length="193" mass="20776">MHLPRHSQSNPTDVRQNDRLAAARGSLTMVIDQDSSSSSGPQNENHANNPNTAPTLILRAGPLQDSQLPRQPRVQWQENVVDNEGLGRKKSKVCCIYNKPKAFDESSDESDHSDSDCCPSRSPAPRPRPSTNSTTQARLGSPSQPAQSHSLPTPPRSPNAYEAEPSKSKGKGKACLNVGFAETAINDSPSNPS</sequence>
<dbReference type="EMBL" id="CP110429">
    <property type="protein sequence ID" value="WAQ88027.1"/>
    <property type="molecule type" value="Genomic_DNA"/>
</dbReference>
<feature type="region of interest" description="Disordered" evidence="3">
    <location>
        <begin position="102"/>
        <end position="174"/>
    </location>
</feature>
<feature type="compositionally biased region" description="Polar residues" evidence="3">
    <location>
        <begin position="1"/>
        <end position="14"/>
    </location>
</feature>
<gene>
    <name evidence="4" type="ORF">PtA15_9A152</name>
</gene>
<evidence type="ECO:0000256" key="2">
    <source>
        <dbReference type="RuleBase" id="RU367162"/>
    </source>
</evidence>
<evidence type="ECO:0000256" key="3">
    <source>
        <dbReference type="SAM" id="MobiDB-lite"/>
    </source>
</evidence>
<dbReference type="PANTHER" id="PTHR20835:SF0">
    <property type="entry name" value="E3 UBIQUITIN-PROTEIN LIGASE PPP1R11"/>
    <property type="match status" value="1"/>
</dbReference>
<dbReference type="Pfam" id="PF07491">
    <property type="entry name" value="PPI_Ypi1"/>
    <property type="match status" value="1"/>
</dbReference>
<dbReference type="RefSeq" id="XP_053023582.1">
    <property type="nucleotide sequence ID" value="XM_053172331.1"/>
</dbReference>
<feature type="region of interest" description="Disordered" evidence="3">
    <location>
        <begin position="1"/>
        <end position="57"/>
    </location>
</feature>
<protein>
    <recommendedName>
        <fullName evidence="2">Type 1 phosphatases regulator</fullName>
    </recommendedName>
</protein>
<organism evidence="4 5">
    <name type="scientific">Puccinia triticina</name>
    <dbReference type="NCBI Taxonomy" id="208348"/>
    <lineage>
        <taxon>Eukaryota</taxon>
        <taxon>Fungi</taxon>
        <taxon>Dikarya</taxon>
        <taxon>Basidiomycota</taxon>
        <taxon>Pucciniomycotina</taxon>
        <taxon>Pucciniomycetes</taxon>
        <taxon>Pucciniales</taxon>
        <taxon>Pucciniaceae</taxon>
        <taxon>Puccinia</taxon>
    </lineage>
</organism>